<organism evidence="4 5">
    <name type="scientific">Paludisphaera mucosa</name>
    <dbReference type="NCBI Taxonomy" id="3030827"/>
    <lineage>
        <taxon>Bacteria</taxon>
        <taxon>Pseudomonadati</taxon>
        <taxon>Planctomycetota</taxon>
        <taxon>Planctomycetia</taxon>
        <taxon>Isosphaerales</taxon>
        <taxon>Isosphaeraceae</taxon>
        <taxon>Paludisphaera</taxon>
    </lineage>
</organism>
<dbReference type="PRINTS" id="PR00834">
    <property type="entry name" value="PROTEASES2C"/>
</dbReference>
<dbReference type="InterPro" id="IPR001478">
    <property type="entry name" value="PDZ"/>
</dbReference>
<dbReference type="EMBL" id="JARRAG010000002">
    <property type="protein sequence ID" value="MDG3007135.1"/>
    <property type="molecule type" value="Genomic_DNA"/>
</dbReference>
<keyword evidence="2" id="KW-0378">Hydrolase</keyword>
<keyword evidence="5" id="KW-1185">Reference proteome</keyword>
<dbReference type="Proteomes" id="UP001216907">
    <property type="component" value="Unassembled WGS sequence"/>
</dbReference>
<protein>
    <submittedName>
        <fullName evidence="4">Trypsin-like peptidase domain-containing protein</fullName>
    </submittedName>
</protein>
<sequence length="482" mass="50715">MLIPWSRRGEGDRRAGLTSPWLGVGLVLGVLTVGAPPATAWGSDPSAVGVRRTAVVEAVSKAQPCVVNISSEKKAASSSRWPFSPEENQRPRVNGMGSGVIVDGRGYILTNHHVVDKVAGVQVQLLDGTTYPARVLQFDPVMDLALIKIEPTSPLPAIKIGTSADLMVGEPVLTIGNAFGYENTVSVGIVSALHRDVTLSDEQVYRNLIQTDAAINPGNSGGPLINIEGELIGINVAVRAGAQGIGFALPMDEVKRVAAEMLSTRRLAATWHGVVAAETLRGAHRVLVAADVQRGSPGEAAGLRPGDELVQIGGMSVANALDVERAFLDARPGTPSKVVIRRGGVDSALALEVRPLPDGTTLAAYDKADPVWDSIGLRTSPASSDDVSAVNPKLRGGLLIQAVSPGSPAAAALLQRGDILVGMNIGDRNWETIRPDHIIHVLSQPEAVQTDTALLYVIRRNGGLQSRRISLADPRVKNIIAQ</sequence>
<keyword evidence="1" id="KW-0645">Protease</keyword>
<dbReference type="InterPro" id="IPR001940">
    <property type="entry name" value="Peptidase_S1C"/>
</dbReference>
<dbReference type="InterPro" id="IPR051201">
    <property type="entry name" value="Chloro_Bact_Ser_Proteases"/>
</dbReference>
<dbReference type="PANTHER" id="PTHR43343">
    <property type="entry name" value="PEPTIDASE S12"/>
    <property type="match status" value="1"/>
</dbReference>
<dbReference type="InterPro" id="IPR036034">
    <property type="entry name" value="PDZ_sf"/>
</dbReference>
<evidence type="ECO:0000313" key="5">
    <source>
        <dbReference type="Proteomes" id="UP001216907"/>
    </source>
</evidence>
<evidence type="ECO:0000259" key="3">
    <source>
        <dbReference type="PROSITE" id="PS50106"/>
    </source>
</evidence>
<dbReference type="PANTHER" id="PTHR43343:SF3">
    <property type="entry name" value="PROTEASE DO-LIKE 8, CHLOROPLASTIC"/>
    <property type="match status" value="1"/>
</dbReference>
<dbReference type="InterPro" id="IPR009003">
    <property type="entry name" value="Peptidase_S1_PA"/>
</dbReference>
<dbReference type="SMART" id="SM00228">
    <property type="entry name" value="PDZ"/>
    <property type="match status" value="2"/>
</dbReference>
<evidence type="ECO:0000256" key="1">
    <source>
        <dbReference type="ARBA" id="ARBA00022670"/>
    </source>
</evidence>
<accession>A0ABT6FIB0</accession>
<gene>
    <name evidence="4" type="ORF">PZE19_25505</name>
</gene>
<dbReference type="Pfam" id="PF13365">
    <property type="entry name" value="Trypsin_2"/>
    <property type="match status" value="1"/>
</dbReference>
<dbReference type="Pfam" id="PF17820">
    <property type="entry name" value="PDZ_6"/>
    <property type="match status" value="1"/>
</dbReference>
<dbReference type="SUPFAM" id="SSF50494">
    <property type="entry name" value="Trypsin-like serine proteases"/>
    <property type="match status" value="1"/>
</dbReference>
<feature type="domain" description="PDZ" evidence="3">
    <location>
        <begin position="359"/>
        <end position="424"/>
    </location>
</feature>
<reference evidence="4 5" key="1">
    <citation type="submission" date="2023-03" db="EMBL/GenBank/DDBJ databases">
        <title>Paludisphaera mucosa sp. nov. a novel planctomycete from northern fen.</title>
        <authorList>
            <person name="Ivanova A."/>
        </authorList>
    </citation>
    <scope>NUCLEOTIDE SEQUENCE [LARGE SCALE GENOMIC DNA]</scope>
    <source>
        <strain evidence="4 5">Pla2</strain>
    </source>
</reference>
<evidence type="ECO:0000256" key="2">
    <source>
        <dbReference type="ARBA" id="ARBA00022801"/>
    </source>
</evidence>
<dbReference type="RefSeq" id="WP_277863424.1">
    <property type="nucleotide sequence ID" value="NZ_JARRAG010000002.1"/>
</dbReference>
<comment type="caution">
    <text evidence="4">The sequence shown here is derived from an EMBL/GenBank/DDBJ whole genome shotgun (WGS) entry which is preliminary data.</text>
</comment>
<dbReference type="SUPFAM" id="SSF50156">
    <property type="entry name" value="PDZ domain-like"/>
    <property type="match status" value="2"/>
</dbReference>
<name>A0ABT6FIB0_9BACT</name>
<dbReference type="Gene3D" id="2.40.10.120">
    <property type="match status" value="1"/>
</dbReference>
<dbReference type="PROSITE" id="PS50106">
    <property type="entry name" value="PDZ"/>
    <property type="match status" value="1"/>
</dbReference>
<evidence type="ECO:0000313" key="4">
    <source>
        <dbReference type="EMBL" id="MDG3007135.1"/>
    </source>
</evidence>
<dbReference type="Gene3D" id="2.30.42.10">
    <property type="match status" value="2"/>
</dbReference>
<dbReference type="InterPro" id="IPR041489">
    <property type="entry name" value="PDZ_6"/>
</dbReference>
<proteinExistence type="predicted"/>